<evidence type="ECO:0000256" key="7">
    <source>
        <dbReference type="RuleBase" id="RU000434"/>
    </source>
</evidence>
<evidence type="ECO:0000256" key="8">
    <source>
        <dbReference type="RuleBase" id="RU363031"/>
    </source>
</evidence>
<dbReference type="Pfam" id="PF04560">
    <property type="entry name" value="RNA_pol_Rpb2_7"/>
    <property type="match status" value="1"/>
</dbReference>
<evidence type="ECO:0000259" key="10">
    <source>
        <dbReference type="Pfam" id="PF04560"/>
    </source>
</evidence>
<evidence type="ECO:0000256" key="3">
    <source>
        <dbReference type="ARBA" id="ARBA00022679"/>
    </source>
</evidence>
<keyword evidence="2 8" id="KW-0240">DNA-directed RNA polymerase</keyword>
<feature type="domain" description="DNA-directed RNA polymerase subunit 2 hybrid-binding" evidence="9">
    <location>
        <begin position="856"/>
        <end position="1231"/>
    </location>
</feature>
<keyword evidence="3 8" id="KW-0808">Transferase</keyword>
<comment type="similarity">
    <text evidence="1 7">Belongs to the RNA polymerase beta chain family.</text>
</comment>
<dbReference type="Pfam" id="PF04565">
    <property type="entry name" value="RNA_pol_Rpb2_3"/>
    <property type="match status" value="1"/>
</dbReference>
<dbReference type="InterPro" id="IPR037034">
    <property type="entry name" value="RNA_pol_Rpb2_2_sf"/>
</dbReference>
<accession>A0A0F7QZQ4</accession>
<sequence length="1311" mass="155252">MHTNRFFQNFWTNLHVNLRNFEIQLQKTPNFFEFQQESFFYFIKVELQMELERKKIWFQTSRFDWTFNPENVCFEIPIQSYQETIRRKHSYRRRIFIPRLLYYRNTKKIRFYWSVFGNLPVLTKQGHFLINGSPRVCITQMLRGSGVYTSRKINRNQNVVFYIDFVPKQGRWVRIEKDFTNLVWFCIQKEPRITIQSIFHRIDLKDYFITMFPEKKTKNILRNKNLKFYKKQTKRYTRTFLTSISNQFQDNKTRILRTVQKFLDHQIYDIGCTGRKQINKRFNQKIPIFIRCLIPTDFIRAVFELNKLNNRTTVTRFDDFDSLRMRRICPVGVLLQREINQIVLQIEPVLYNRWNKFSYGSKFTETEFFNYRVHRFVTENPLFQFADQVNPLTNITQKRRLTGFGNGGLKRSTRNKKVRNIHSSHFGRICPIETPDGFRAGIVNSPTINRQINEDNLLQSIYILKKHGWIHNTMEKIRLKPLMFLWIVRKKTNWITRLSRDLIGDILSKFQRNICLTSIQTDLNNFYLIFPHCMKMVSSRPEQTFALRPNLIPFIQNNDGNRVLIRASILRQSLSTIKLSSPRISSSIEIFIIYNGDQNLYVYWPGVVIFMDATKVMIQSEIFKTFITHFHQNKKQSVHNNRSTSILSYFIFLQNGSSSSRFCLLAYLFGSLFQTNQSTLSQQYPCVKKSKWIQTGDLLSEGKASVFGYFAVGQNLFIRYIPWDGLNFEDGVVATEQLVIKETFTSMHIEKWNVDLSDKKPIFILHINQPIKQETSCITTNKTSFNVEIQNIKIFAYKKKKTKNFKETKCGLIKTFITSFINFPHKKRHNLFSIEKLFWIRNVEIQKLFFTDKNISTSNAQKKKTNLFFHYFETLDTFGFIRTGIVVVPSQILILRVRKFKKSSITNYERLVLDTFKIKISHFTIMDASLFIPFGLMGRILNVKRFSSSKLIFAKKAIKKEILNWNSFITGNQKINLIQNSRQKDFFYQSCSQFIYNNSFKNIIKKKTFSYINFCNKITDLYHKRLLSKNFNFFFLKQNLNKNHTFDIIYHFVRVYIVLALTHRIQIGDKLAGRHGNKGILSRLVPSSEIPFLPNGISLDIILNPLGIPSRINIGQIYETLLGLSRFYSGEQYLFPRFDIRKNNYIVSRCLVLEKLCIVNIKISCNWIFDPKNPGKYFFIDGRTCEFFEKSITAGEFYVLKLVHIVEKKIHVRRIGPYSLVTQQPVRGRARIGGQRIGEIEVWALERRGASHILQEMLTIKSDDVLNRGFKLLKFLRSNKNIISGTPEAFHVLSFELKAVSTFFSYHYSYN</sequence>
<keyword evidence="12" id="KW-0150">Chloroplast</keyword>
<keyword evidence="12" id="KW-0934">Plastid</keyword>
<dbReference type="RefSeq" id="YP_009139337.1">
    <property type="nucleotide sequence ID" value="NC_027093.1"/>
</dbReference>
<comment type="subunit">
    <text evidence="8">In plastids the minimal PEP RNA polymerase catalytic core is composed of four subunits: alpha, beta, beta', and beta''. When a (nuclear-encoded) sigma factor is associated with the core the holoenzyme is formed, which can initiate transcription.</text>
</comment>
<comment type="catalytic activity">
    <reaction evidence="6 8">
        <text>RNA(n) + a ribonucleoside 5'-triphosphate = RNA(n+1) + diphosphate</text>
        <dbReference type="Rhea" id="RHEA:21248"/>
        <dbReference type="Rhea" id="RHEA-COMP:14527"/>
        <dbReference type="Rhea" id="RHEA-COMP:17342"/>
        <dbReference type="ChEBI" id="CHEBI:33019"/>
        <dbReference type="ChEBI" id="CHEBI:61557"/>
        <dbReference type="ChEBI" id="CHEBI:140395"/>
        <dbReference type="EC" id="2.7.7.6"/>
    </reaction>
</comment>
<organism evidence="12">
    <name type="scientific">Lepidodinium chlorophorum</name>
    <name type="common">Dinoflagellate</name>
    <name type="synonym">Gymnodinium chlorophorum</name>
    <dbReference type="NCBI Taxonomy" id="107758"/>
    <lineage>
        <taxon>Eukaryota</taxon>
        <taxon>Sar</taxon>
        <taxon>Alveolata</taxon>
        <taxon>Dinophyceae</taxon>
        <taxon>Gymnodiniales</taxon>
        <taxon>Gymnodiniaceae</taxon>
        <taxon>Lepidodinium</taxon>
    </lineage>
</organism>
<evidence type="ECO:0000256" key="5">
    <source>
        <dbReference type="ARBA" id="ARBA00023163"/>
    </source>
</evidence>
<dbReference type="Gene3D" id="2.40.50.100">
    <property type="match status" value="1"/>
</dbReference>
<reference evidence="12" key="1">
    <citation type="submission" date="2014-10" db="EMBL/GenBank/DDBJ databases">
        <title>The plastid genome of Lepidodinium chlorophorum.</title>
        <authorList>
            <person name="Kamikawa R."/>
            <person name="Tanifuji G."/>
            <person name="Kawachi M."/>
            <person name="Miyashita M."/>
            <person name="Hashimoto T."/>
            <person name="Inagaki Y."/>
        </authorList>
    </citation>
    <scope>NUCLEOTIDE SEQUENCE</scope>
</reference>
<dbReference type="Gene3D" id="2.40.50.150">
    <property type="match status" value="2"/>
</dbReference>
<feature type="domain" description="RNA polymerase Rpb2" evidence="10">
    <location>
        <begin position="1233"/>
        <end position="1301"/>
    </location>
</feature>
<dbReference type="SUPFAM" id="SSF64484">
    <property type="entry name" value="beta and beta-prime subunits of DNA dependent RNA-polymerase"/>
    <property type="match status" value="2"/>
</dbReference>
<dbReference type="InterPro" id="IPR007645">
    <property type="entry name" value="RNA_pol_Rpb2_3"/>
</dbReference>
<feature type="domain" description="RNA polymerase Rpb2" evidence="11">
    <location>
        <begin position="384"/>
        <end position="448"/>
    </location>
</feature>
<evidence type="ECO:0000256" key="6">
    <source>
        <dbReference type="ARBA" id="ARBA00048552"/>
    </source>
</evidence>
<dbReference type="GO" id="GO:0032549">
    <property type="term" value="F:ribonucleoside binding"/>
    <property type="evidence" value="ECO:0007669"/>
    <property type="project" value="InterPro"/>
</dbReference>
<dbReference type="InterPro" id="IPR007120">
    <property type="entry name" value="DNA-dir_RNAP_su2_dom"/>
</dbReference>
<dbReference type="Pfam" id="PF00562">
    <property type="entry name" value="RNA_pol_Rpb2_6"/>
    <property type="match status" value="2"/>
</dbReference>
<dbReference type="InterPro" id="IPR007121">
    <property type="entry name" value="RNA_pol_bsu_CS"/>
</dbReference>
<dbReference type="EC" id="2.7.7.6" evidence="8"/>
<dbReference type="Gene3D" id="2.30.150.10">
    <property type="entry name" value="DNA-directed RNA polymerase, beta subunit, external 1 domain"/>
    <property type="match status" value="1"/>
</dbReference>
<dbReference type="InterPro" id="IPR042107">
    <property type="entry name" value="DNA-dir_RNA_pol_bsu_ext_1_sf"/>
</dbReference>
<dbReference type="GeneID" id="24286207"/>
<dbReference type="InterPro" id="IPR007641">
    <property type="entry name" value="RNA_pol_Rpb2_7"/>
</dbReference>
<comment type="function">
    <text evidence="8">DNA-dependent RNA polymerase catalyzes the transcription of DNA into RNA using the four ribonucleoside triphosphates as substrates.</text>
</comment>
<evidence type="ECO:0000256" key="1">
    <source>
        <dbReference type="ARBA" id="ARBA00006835"/>
    </source>
</evidence>
<feature type="domain" description="DNA-directed RNA polymerase subunit 2 hybrid-binding" evidence="9">
    <location>
        <begin position="672"/>
        <end position="771"/>
    </location>
</feature>
<evidence type="ECO:0000259" key="11">
    <source>
        <dbReference type="Pfam" id="PF04565"/>
    </source>
</evidence>
<dbReference type="GO" id="GO:0003899">
    <property type="term" value="F:DNA-directed RNA polymerase activity"/>
    <property type="evidence" value="ECO:0007669"/>
    <property type="project" value="UniProtKB-EC"/>
</dbReference>
<dbReference type="GO" id="GO:0006351">
    <property type="term" value="P:DNA-templated transcription"/>
    <property type="evidence" value="ECO:0007669"/>
    <property type="project" value="InterPro"/>
</dbReference>
<dbReference type="GO" id="GO:0003677">
    <property type="term" value="F:DNA binding"/>
    <property type="evidence" value="ECO:0007669"/>
    <property type="project" value="InterPro"/>
</dbReference>
<evidence type="ECO:0000259" key="9">
    <source>
        <dbReference type="Pfam" id="PF00562"/>
    </source>
</evidence>
<gene>
    <name evidence="12" type="primary">rpoB</name>
</gene>
<geneLocation type="chloroplast" evidence="12"/>
<proteinExistence type="inferred from homology"/>
<dbReference type="InterPro" id="IPR014724">
    <property type="entry name" value="RNA_pol_RPB2_OB-fold"/>
</dbReference>
<protein>
    <recommendedName>
        <fullName evidence="8">DNA-directed RNA polymerase subunit beta</fullName>
        <ecNumber evidence="8">2.7.7.6</ecNumber>
    </recommendedName>
</protein>
<dbReference type="Gene3D" id="3.90.1100.10">
    <property type="match status" value="1"/>
</dbReference>
<dbReference type="InterPro" id="IPR037033">
    <property type="entry name" value="DNA-dir_RNAP_su2_hyb_sf"/>
</dbReference>
<dbReference type="PROSITE" id="PS01166">
    <property type="entry name" value="RNA_POL_BETA"/>
    <property type="match status" value="1"/>
</dbReference>
<dbReference type="EMBL" id="LC008447">
    <property type="protein sequence ID" value="BAR72311.1"/>
    <property type="molecule type" value="Genomic_DNA"/>
</dbReference>
<evidence type="ECO:0000256" key="4">
    <source>
        <dbReference type="ARBA" id="ARBA00022695"/>
    </source>
</evidence>
<evidence type="ECO:0000256" key="2">
    <source>
        <dbReference type="ARBA" id="ARBA00022478"/>
    </source>
</evidence>
<keyword evidence="5 8" id="KW-0804">Transcription</keyword>
<dbReference type="GO" id="GO:0000428">
    <property type="term" value="C:DNA-directed RNA polymerase complex"/>
    <property type="evidence" value="ECO:0007669"/>
    <property type="project" value="UniProtKB-KW"/>
</dbReference>
<dbReference type="Gene3D" id="2.40.270.10">
    <property type="entry name" value="DNA-directed RNA polymerase, subunit 2, domain 6"/>
    <property type="match status" value="2"/>
</dbReference>
<dbReference type="PANTHER" id="PTHR20856">
    <property type="entry name" value="DNA-DIRECTED RNA POLYMERASE I SUBUNIT 2"/>
    <property type="match status" value="1"/>
</dbReference>
<dbReference type="InterPro" id="IPR015712">
    <property type="entry name" value="DNA-dir_RNA_pol_su2"/>
</dbReference>
<name>A0A0F7QZQ4_LEPCH</name>
<dbReference type="Gene3D" id="3.90.1110.10">
    <property type="entry name" value="RNA polymerase Rpb2, domain 2"/>
    <property type="match status" value="1"/>
</dbReference>
<dbReference type="Gene3D" id="3.90.1800.10">
    <property type="entry name" value="RNA polymerase alpha subunit dimerisation domain"/>
    <property type="match status" value="1"/>
</dbReference>
<keyword evidence="4 8" id="KW-0548">Nucleotidyltransferase</keyword>
<evidence type="ECO:0000313" key="12">
    <source>
        <dbReference type="EMBL" id="BAR72311.1"/>
    </source>
</evidence>